<accession>A0A645EQA0</accession>
<reference evidence="1" key="1">
    <citation type="submission" date="2019-08" db="EMBL/GenBank/DDBJ databases">
        <authorList>
            <person name="Kucharzyk K."/>
            <person name="Murdoch R.W."/>
            <person name="Higgins S."/>
            <person name="Loffler F."/>
        </authorList>
    </citation>
    <scope>NUCLEOTIDE SEQUENCE</scope>
</reference>
<gene>
    <name evidence="1" type="ORF">SDC9_151431</name>
</gene>
<comment type="caution">
    <text evidence="1">The sequence shown here is derived from an EMBL/GenBank/DDBJ whole genome shotgun (WGS) entry which is preliminary data.</text>
</comment>
<name>A0A645EQA0_9ZZZZ</name>
<dbReference type="EMBL" id="VSSQ01050128">
    <property type="protein sequence ID" value="MPN04195.1"/>
    <property type="molecule type" value="Genomic_DNA"/>
</dbReference>
<evidence type="ECO:0000313" key="1">
    <source>
        <dbReference type="EMBL" id="MPN04195.1"/>
    </source>
</evidence>
<organism evidence="1">
    <name type="scientific">bioreactor metagenome</name>
    <dbReference type="NCBI Taxonomy" id="1076179"/>
    <lineage>
        <taxon>unclassified sequences</taxon>
        <taxon>metagenomes</taxon>
        <taxon>ecological metagenomes</taxon>
    </lineage>
</organism>
<protein>
    <submittedName>
        <fullName evidence="1">Uncharacterized protein</fullName>
    </submittedName>
</protein>
<sequence>MVIRKSAIMLLVNRQSSWKGKVRSMDILDLLEEFEAIIEGSGRIPMTGKVVIHEEVLYNYLDKFRAYLPQSIRDAEYIIREKERIVADAAREGEGLIEGAKVKCQRIVGESEIVKQAIAQGEQIINNAKQEAKGLITGAYSYSEEVMAMLQKELESSLKTIRSGREAIRTKLPPVSLNELQRSSALDEE</sequence>
<dbReference type="AlphaFoldDB" id="A0A645EQA0"/>
<proteinExistence type="predicted"/>